<keyword evidence="3" id="KW-0963">Cytoplasm</keyword>
<reference evidence="5 6" key="1">
    <citation type="submission" date="2019-01" db="EMBL/GenBank/DDBJ databases">
        <authorList>
            <person name="Chen W.-M."/>
        </authorList>
    </citation>
    <scope>NUCLEOTIDE SEQUENCE [LARGE SCALE GENOMIC DNA]</scope>
    <source>
        <strain evidence="5 6">KYPC3</strain>
    </source>
</reference>
<organism evidence="5 6">
    <name type="scientific">Rheinheimera riviphila</name>
    <dbReference type="NCBI Taxonomy" id="1834037"/>
    <lineage>
        <taxon>Bacteria</taxon>
        <taxon>Pseudomonadati</taxon>
        <taxon>Pseudomonadota</taxon>
        <taxon>Gammaproteobacteria</taxon>
        <taxon>Chromatiales</taxon>
        <taxon>Chromatiaceae</taxon>
        <taxon>Rheinheimera</taxon>
    </lineage>
</organism>
<dbReference type="Gene3D" id="2.30.30.40">
    <property type="entry name" value="SH3 Domains"/>
    <property type="match status" value="1"/>
</dbReference>
<feature type="domain" description="CheW-like" evidence="4">
    <location>
        <begin position="83"/>
        <end position="224"/>
    </location>
</feature>
<dbReference type="Pfam" id="PF01584">
    <property type="entry name" value="CheW"/>
    <property type="match status" value="1"/>
</dbReference>
<dbReference type="InterPro" id="IPR039315">
    <property type="entry name" value="CheW"/>
</dbReference>
<dbReference type="RefSeq" id="WP_127698114.1">
    <property type="nucleotide sequence ID" value="NZ_SACS01000004.1"/>
</dbReference>
<dbReference type="Proteomes" id="UP000283077">
    <property type="component" value="Unassembled WGS sequence"/>
</dbReference>
<gene>
    <name evidence="5" type="ORF">EOE67_05910</name>
</gene>
<dbReference type="Gene3D" id="2.40.50.180">
    <property type="entry name" value="CheA-289, Domain 4"/>
    <property type="match status" value="1"/>
</dbReference>
<sequence>MAPDSPTNLPQEPLITCWKSVGIFGDRSCEKLATVVHCRNCDVYADAASQLRDQFAPTDSTALLSDTTALSATNEAQTETTATQQWLLFRLNQQWFGIASAVLQEITQPQKVRAVPHRLNKALLGVCNVRGLLVPCISLHRLLGITAAQNTSWPRMLIVQHKSAALVLPVDQIHGLVRLPQPPTEPVQLKSGSTLGKITLTVVQWQGFNLTLLDADLLHQALLKELK</sequence>
<evidence type="ECO:0000256" key="1">
    <source>
        <dbReference type="ARBA" id="ARBA00004496"/>
    </source>
</evidence>
<dbReference type="OrthoDB" id="5570983at2"/>
<keyword evidence="6" id="KW-1185">Reference proteome</keyword>
<dbReference type="GO" id="GO:0005829">
    <property type="term" value="C:cytosol"/>
    <property type="evidence" value="ECO:0007669"/>
    <property type="project" value="TreeGrafter"/>
</dbReference>
<dbReference type="SMART" id="SM00260">
    <property type="entry name" value="CheW"/>
    <property type="match status" value="1"/>
</dbReference>
<name>A0A437R1J9_9GAMM</name>
<evidence type="ECO:0000259" key="4">
    <source>
        <dbReference type="PROSITE" id="PS50851"/>
    </source>
</evidence>
<evidence type="ECO:0000313" key="6">
    <source>
        <dbReference type="Proteomes" id="UP000283077"/>
    </source>
</evidence>
<dbReference type="InterPro" id="IPR036061">
    <property type="entry name" value="CheW-like_dom_sf"/>
</dbReference>
<evidence type="ECO:0000256" key="3">
    <source>
        <dbReference type="ARBA" id="ARBA00022490"/>
    </source>
</evidence>
<protein>
    <recommendedName>
        <fullName evidence="2">Chemotaxis protein CheW</fullName>
    </recommendedName>
</protein>
<comment type="caution">
    <text evidence="5">The sequence shown here is derived from an EMBL/GenBank/DDBJ whole genome shotgun (WGS) entry which is preliminary data.</text>
</comment>
<dbReference type="GO" id="GO:0006935">
    <property type="term" value="P:chemotaxis"/>
    <property type="evidence" value="ECO:0007669"/>
    <property type="project" value="InterPro"/>
</dbReference>
<dbReference type="SUPFAM" id="SSF50341">
    <property type="entry name" value="CheW-like"/>
    <property type="match status" value="1"/>
</dbReference>
<dbReference type="EMBL" id="SACS01000004">
    <property type="protein sequence ID" value="RVU40577.1"/>
    <property type="molecule type" value="Genomic_DNA"/>
</dbReference>
<comment type="subcellular location">
    <subcellularLocation>
        <location evidence="1">Cytoplasm</location>
    </subcellularLocation>
</comment>
<evidence type="ECO:0000313" key="5">
    <source>
        <dbReference type="EMBL" id="RVU40577.1"/>
    </source>
</evidence>
<accession>A0A437R1J9</accession>
<dbReference type="GO" id="GO:0007165">
    <property type="term" value="P:signal transduction"/>
    <property type="evidence" value="ECO:0007669"/>
    <property type="project" value="InterPro"/>
</dbReference>
<dbReference type="AlphaFoldDB" id="A0A437R1J9"/>
<proteinExistence type="predicted"/>
<evidence type="ECO:0000256" key="2">
    <source>
        <dbReference type="ARBA" id="ARBA00021483"/>
    </source>
</evidence>
<dbReference type="PANTHER" id="PTHR22617">
    <property type="entry name" value="CHEMOTAXIS SENSOR HISTIDINE KINASE-RELATED"/>
    <property type="match status" value="1"/>
</dbReference>
<dbReference type="InterPro" id="IPR002545">
    <property type="entry name" value="CheW-lke_dom"/>
</dbReference>
<dbReference type="PROSITE" id="PS50851">
    <property type="entry name" value="CHEW"/>
    <property type="match status" value="1"/>
</dbReference>
<dbReference type="PANTHER" id="PTHR22617:SF45">
    <property type="entry name" value="CHEMOTAXIS PROTEIN CHEW"/>
    <property type="match status" value="1"/>
</dbReference>